<evidence type="ECO:0000259" key="3">
    <source>
        <dbReference type="PROSITE" id="PS51186"/>
    </source>
</evidence>
<dbReference type="PANTHER" id="PTHR43877:SF2">
    <property type="entry name" value="AMINOALKYLPHOSPHONATE N-ACETYLTRANSFERASE-RELATED"/>
    <property type="match status" value="1"/>
</dbReference>
<dbReference type="PROSITE" id="PS51186">
    <property type="entry name" value="GNAT"/>
    <property type="match status" value="1"/>
</dbReference>
<sequence>MIDDLTGPDEVERRRRWPEANPHGRMLLAEVDGVPAGMAAFGPERRPRDTSASSRVELYSLYVAPEFWSDGVGRALLERVVDESRASGYDRLVLWVLDTNTRARRFYARAGLTETAREQTELRGHVVTHLRCERDLTRPPRVSGDPGREDT</sequence>
<keyword evidence="5" id="KW-1185">Reference proteome</keyword>
<keyword evidence="2" id="KW-0012">Acyltransferase</keyword>
<feature type="domain" description="N-acetyltransferase" evidence="3">
    <location>
        <begin position="1"/>
        <end position="137"/>
    </location>
</feature>
<dbReference type="RefSeq" id="WP_156219226.1">
    <property type="nucleotide sequence ID" value="NZ_WOFH01000010.1"/>
</dbReference>
<dbReference type="SUPFAM" id="SSF55729">
    <property type="entry name" value="Acyl-CoA N-acyltransferases (Nat)"/>
    <property type="match status" value="1"/>
</dbReference>
<dbReference type="InterPro" id="IPR016181">
    <property type="entry name" value="Acyl_CoA_acyltransferase"/>
</dbReference>
<reference evidence="4 5" key="1">
    <citation type="submission" date="2019-11" db="EMBL/GenBank/DDBJ databases">
        <authorList>
            <person name="Cao P."/>
        </authorList>
    </citation>
    <scope>NUCLEOTIDE SEQUENCE [LARGE SCALE GENOMIC DNA]</scope>
    <source>
        <strain evidence="4 5">NEAU-AAG5</strain>
    </source>
</reference>
<name>A0A7K1L6L8_9ACTN</name>
<dbReference type="CDD" id="cd04301">
    <property type="entry name" value="NAT_SF"/>
    <property type="match status" value="1"/>
</dbReference>
<dbReference type="InterPro" id="IPR000182">
    <property type="entry name" value="GNAT_dom"/>
</dbReference>
<proteinExistence type="predicted"/>
<dbReference type="InterPro" id="IPR050832">
    <property type="entry name" value="Bact_Acetyltransf"/>
</dbReference>
<organism evidence="4 5">
    <name type="scientific">Actinomadura litoris</name>
    <dbReference type="NCBI Taxonomy" id="2678616"/>
    <lineage>
        <taxon>Bacteria</taxon>
        <taxon>Bacillati</taxon>
        <taxon>Actinomycetota</taxon>
        <taxon>Actinomycetes</taxon>
        <taxon>Streptosporangiales</taxon>
        <taxon>Thermomonosporaceae</taxon>
        <taxon>Actinomadura</taxon>
    </lineage>
</organism>
<dbReference type="PANTHER" id="PTHR43877">
    <property type="entry name" value="AMINOALKYLPHOSPHONATE N-ACETYLTRANSFERASE-RELATED-RELATED"/>
    <property type="match status" value="1"/>
</dbReference>
<protein>
    <submittedName>
        <fullName evidence="4">GNAT family N-acetyltransferase</fullName>
    </submittedName>
</protein>
<accession>A0A7K1L6L8</accession>
<comment type="caution">
    <text evidence="4">The sequence shown here is derived from an EMBL/GenBank/DDBJ whole genome shotgun (WGS) entry which is preliminary data.</text>
</comment>
<keyword evidence="1 4" id="KW-0808">Transferase</keyword>
<dbReference type="Proteomes" id="UP000432015">
    <property type="component" value="Unassembled WGS sequence"/>
</dbReference>
<evidence type="ECO:0000256" key="1">
    <source>
        <dbReference type="ARBA" id="ARBA00022679"/>
    </source>
</evidence>
<dbReference type="GO" id="GO:0016747">
    <property type="term" value="F:acyltransferase activity, transferring groups other than amino-acyl groups"/>
    <property type="evidence" value="ECO:0007669"/>
    <property type="project" value="InterPro"/>
</dbReference>
<evidence type="ECO:0000313" key="4">
    <source>
        <dbReference type="EMBL" id="MUN40067.1"/>
    </source>
</evidence>
<dbReference type="EMBL" id="WOFH01000010">
    <property type="protein sequence ID" value="MUN40067.1"/>
    <property type="molecule type" value="Genomic_DNA"/>
</dbReference>
<dbReference type="Gene3D" id="3.40.630.30">
    <property type="match status" value="1"/>
</dbReference>
<dbReference type="AlphaFoldDB" id="A0A7K1L6L8"/>
<dbReference type="Pfam" id="PF00583">
    <property type="entry name" value="Acetyltransf_1"/>
    <property type="match status" value="1"/>
</dbReference>
<evidence type="ECO:0000256" key="2">
    <source>
        <dbReference type="ARBA" id="ARBA00023315"/>
    </source>
</evidence>
<evidence type="ECO:0000313" key="5">
    <source>
        <dbReference type="Proteomes" id="UP000432015"/>
    </source>
</evidence>
<gene>
    <name evidence="4" type="ORF">GNZ18_26230</name>
</gene>